<gene>
    <name evidence="1" type="ORF">LPJ61_005759</name>
</gene>
<organism evidence="1 2">
    <name type="scientific">Coemansia biformis</name>
    <dbReference type="NCBI Taxonomy" id="1286918"/>
    <lineage>
        <taxon>Eukaryota</taxon>
        <taxon>Fungi</taxon>
        <taxon>Fungi incertae sedis</taxon>
        <taxon>Zoopagomycota</taxon>
        <taxon>Kickxellomycotina</taxon>
        <taxon>Kickxellomycetes</taxon>
        <taxon>Kickxellales</taxon>
        <taxon>Kickxellaceae</taxon>
        <taxon>Coemansia</taxon>
    </lineage>
</organism>
<sequence>MLSSGALLSPEQLAGDKMSLVCSDPSTSLVFDAVHPGERIHCLFGYYSGELVYAVSQGKSFVLCESTILGIIQKYNLGTPAPKPASV</sequence>
<name>A0A9W7Y4T0_9FUNG</name>
<keyword evidence="2" id="KW-1185">Reference proteome</keyword>
<evidence type="ECO:0000313" key="2">
    <source>
        <dbReference type="Proteomes" id="UP001143981"/>
    </source>
</evidence>
<reference evidence="1" key="1">
    <citation type="submission" date="2022-07" db="EMBL/GenBank/DDBJ databases">
        <title>Phylogenomic reconstructions and comparative analyses of Kickxellomycotina fungi.</title>
        <authorList>
            <person name="Reynolds N.K."/>
            <person name="Stajich J.E."/>
            <person name="Barry K."/>
            <person name="Grigoriev I.V."/>
            <person name="Crous P."/>
            <person name="Smith M.E."/>
        </authorList>
    </citation>
    <scope>NUCLEOTIDE SEQUENCE</scope>
    <source>
        <strain evidence="1">BCRC 34381</strain>
    </source>
</reference>
<comment type="caution">
    <text evidence="1">The sequence shown here is derived from an EMBL/GenBank/DDBJ whole genome shotgun (WGS) entry which is preliminary data.</text>
</comment>
<proteinExistence type="predicted"/>
<dbReference type="AlphaFoldDB" id="A0A9W7Y4T0"/>
<evidence type="ECO:0000313" key="1">
    <source>
        <dbReference type="EMBL" id="KAJ1724203.1"/>
    </source>
</evidence>
<dbReference type="Proteomes" id="UP001143981">
    <property type="component" value="Unassembled WGS sequence"/>
</dbReference>
<accession>A0A9W7Y4T0</accession>
<protein>
    <submittedName>
        <fullName evidence="1">Uncharacterized protein</fullName>
    </submittedName>
</protein>
<dbReference type="OrthoDB" id="1600564at2759"/>
<dbReference type="EMBL" id="JANBOI010002143">
    <property type="protein sequence ID" value="KAJ1724203.1"/>
    <property type="molecule type" value="Genomic_DNA"/>
</dbReference>